<sequence length="293" mass="30431">MFGTFRNTGIAAVALLGLTGCYEDLLDDEPGGEYIPGVSTTVTGVVAKGFAYCDVVIREPVGTALTDISYRPAGVVVGQNFSTNGNPVPQPTAADVRFTLTVNDYVGPAIIEASNCSYEDETTGDRYDVPLLRAPIDIPQTGGQMTVSVTPLSEMAFNVALARAGGVVQNISSRGVESGYRLVADAFSAGGQFDPMTTVPAIATLDSSANAAADEVFFGLVLAAFSGATSQLDQLYVALSDDLSAQGLRDFYDMVEQGAATFDQSGRNRTGQDAADVIAQARATALNPDPSGP</sequence>
<protein>
    <recommendedName>
        <fullName evidence="3">DUF4249 family protein</fullName>
    </recommendedName>
</protein>
<reference evidence="2" key="1">
    <citation type="journal article" date="2019" name="Int. J. Syst. Evol. Microbiol.">
        <title>The Global Catalogue of Microorganisms (GCM) 10K type strain sequencing project: providing services to taxonomists for standard genome sequencing and annotation.</title>
        <authorList>
            <consortium name="The Broad Institute Genomics Platform"/>
            <consortium name="The Broad Institute Genome Sequencing Center for Infectious Disease"/>
            <person name="Wu L."/>
            <person name="Ma J."/>
        </authorList>
    </citation>
    <scope>NUCLEOTIDE SEQUENCE [LARGE SCALE GENOMIC DNA]</scope>
    <source>
        <strain evidence="2">KCTC 22245</strain>
    </source>
</reference>
<evidence type="ECO:0008006" key="3">
    <source>
        <dbReference type="Google" id="ProtNLM"/>
    </source>
</evidence>
<comment type="caution">
    <text evidence="1">The sequence shown here is derived from an EMBL/GenBank/DDBJ whole genome shotgun (WGS) entry which is preliminary data.</text>
</comment>
<name>A0ABV7MA13_9PROT</name>
<dbReference type="EMBL" id="JBHRVA010000002">
    <property type="protein sequence ID" value="MFC3302221.1"/>
    <property type="molecule type" value="Genomic_DNA"/>
</dbReference>
<keyword evidence="2" id="KW-1185">Reference proteome</keyword>
<organism evidence="1 2">
    <name type="scientific">Parvularcula lutaonensis</name>
    <dbReference type="NCBI Taxonomy" id="491923"/>
    <lineage>
        <taxon>Bacteria</taxon>
        <taxon>Pseudomonadati</taxon>
        <taxon>Pseudomonadota</taxon>
        <taxon>Alphaproteobacteria</taxon>
        <taxon>Parvularculales</taxon>
        <taxon>Parvularculaceae</taxon>
        <taxon>Parvularcula</taxon>
    </lineage>
</organism>
<dbReference type="RefSeq" id="WP_189570287.1">
    <property type="nucleotide sequence ID" value="NZ_BMXU01000001.1"/>
</dbReference>
<accession>A0ABV7MA13</accession>
<gene>
    <name evidence="1" type="ORF">ACFONP_05690</name>
</gene>
<proteinExistence type="predicted"/>
<evidence type="ECO:0000313" key="2">
    <source>
        <dbReference type="Proteomes" id="UP001595607"/>
    </source>
</evidence>
<dbReference type="Proteomes" id="UP001595607">
    <property type="component" value="Unassembled WGS sequence"/>
</dbReference>
<evidence type="ECO:0000313" key="1">
    <source>
        <dbReference type="EMBL" id="MFC3302221.1"/>
    </source>
</evidence>
<dbReference type="PROSITE" id="PS51257">
    <property type="entry name" value="PROKAR_LIPOPROTEIN"/>
    <property type="match status" value="1"/>
</dbReference>